<organism evidence="1 2">
    <name type="scientific">Anoxybacter fermentans</name>
    <dbReference type="NCBI Taxonomy" id="1323375"/>
    <lineage>
        <taxon>Bacteria</taxon>
        <taxon>Bacillati</taxon>
        <taxon>Bacillota</taxon>
        <taxon>Clostridia</taxon>
        <taxon>Halanaerobiales</taxon>
        <taxon>Anoxybacter</taxon>
    </lineage>
</organism>
<evidence type="ECO:0000313" key="2">
    <source>
        <dbReference type="Proteomes" id="UP000267250"/>
    </source>
</evidence>
<dbReference type="Proteomes" id="UP000267250">
    <property type="component" value="Chromosome"/>
</dbReference>
<gene>
    <name evidence="1" type="ORF">BBF96_04745</name>
</gene>
<keyword evidence="2" id="KW-1185">Reference proteome</keyword>
<sequence>MKIFYYCYGSAHSSVLAAALHTGMLSIDRLPSIQEIVNLPHYDKTENSEIGTPFFYGYDEMDNEVYIIGMGAGKEVVLNSIKSLLKDCGIPGTSYVFINTLSKVNWWTRIGGFLSRALGLVSLGRPLTVYGLKKTYFEFVKMVVKAKRDIKYFQS</sequence>
<dbReference type="AlphaFoldDB" id="A0A3Q9HPU5"/>
<proteinExistence type="predicted"/>
<dbReference type="InterPro" id="IPR021525">
    <property type="entry name" value="DUF3189"/>
</dbReference>
<name>A0A3Q9HPU5_9FIRM</name>
<dbReference type="EMBL" id="CP016379">
    <property type="protein sequence ID" value="AZR72760.1"/>
    <property type="molecule type" value="Genomic_DNA"/>
</dbReference>
<dbReference type="OrthoDB" id="1680616at2"/>
<dbReference type="RefSeq" id="WP_127016092.1">
    <property type="nucleotide sequence ID" value="NZ_CP016379.1"/>
</dbReference>
<reference evidence="1 2" key="1">
    <citation type="submission" date="2016-07" db="EMBL/GenBank/DDBJ databases">
        <title>Genome and transcriptome analysis of iron-reducing fermentative bacteria Anoxybacter fermentans.</title>
        <authorList>
            <person name="Zeng X."/>
            <person name="Shao Z."/>
        </authorList>
    </citation>
    <scope>NUCLEOTIDE SEQUENCE [LARGE SCALE GENOMIC DNA]</scope>
    <source>
        <strain evidence="1 2">DY22613</strain>
    </source>
</reference>
<evidence type="ECO:0000313" key="1">
    <source>
        <dbReference type="EMBL" id="AZR72760.1"/>
    </source>
</evidence>
<dbReference type="KEGG" id="aft:BBF96_04745"/>
<evidence type="ECO:0008006" key="3">
    <source>
        <dbReference type="Google" id="ProtNLM"/>
    </source>
</evidence>
<protein>
    <recommendedName>
        <fullName evidence="3">DUF3189 domain-containing protein</fullName>
    </recommendedName>
</protein>
<dbReference type="Pfam" id="PF11385">
    <property type="entry name" value="DUF3189"/>
    <property type="match status" value="1"/>
</dbReference>
<accession>A0A3Q9HPU5</accession>